<dbReference type="InterPro" id="IPR043376">
    <property type="entry name" value="NPG1-like"/>
</dbReference>
<dbReference type="SMART" id="SM00101">
    <property type="entry name" value="14_3_3"/>
    <property type="match status" value="1"/>
</dbReference>
<name>A0AAV1SAZ1_9ROSI</name>
<dbReference type="Gene3D" id="1.20.190.20">
    <property type="entry name" value="14-3-3 domain"/>
    <property type="match status" value="1"/>
</dbReference>
<dbReference type="SUPFAM" id="SSF48445">
    <property type="entry name" value="14-3-3 protein"/>
    <property type="match status" value="1"/>
</dbReference>
<dbReference type="SUPFAM" id="SSF48452">
    <property type="entry name" value="TPR-like"/>
    <property type="match status" value="4"/>
</dbReference>
<feature type="domain" description="14-3-3" evidence="3">
    <location>
        <begin position="552"/>
        <end position="788"/>
    </location>
</feature>
<dbReference type="AlphaFoldDB" id="A0AAV1SAZ1"/>
<dbReference type="SMART" id="SM00028">
    <property type="entry name" value="TPR"/>
    <property type="match status" value="6"/>
</dbReference>
<proteinExistence type="inferred from homology"/>
<dbReference type="PANTHER" id="PTHR44102">
    <property type="entry name" value="PROTEIN NPG1"/>
    <property type="match status" value="1"/>
</dbReference>
<evidence type="ECO:0000259" key="3">
    <source>
        <dbReference type="SMART" id="SM00101"/>
    </source>
</evidence>
<evidence type="ECO:0000313" key="5">
    <source>
        <dbReference type="Proteomes" id="UP001314170"/>
    </source>
</evidence>
<dbReference type="InterPro" id="IPR023410">
    <property type="entry name" value="14-3-3_domain"/>
</dbReference>
<keyword evidence="5" id="KW-1185">Reference proteome</keyword>
<gene>
    <name evidence="4" type="ORF">DCAF_LOCUS20108</name>
</gene>
<evidence type="ECO:0000256" key="1">
    <source>
        <dbReference type="ARBA" id="ARBA00006141"/>
    </source>
</evidence>
<accession>A0AAV1SAZ1</accession>
<comment type="caution">
    <text evidence="4">The sequence shown here is derived from an EMBL/GenBank/DDBJ whole genome shotgun (WGS) entry which is preliminary data.</text>
</comment>
<dbReference type="InterPro" id="IPR019734">
    <property type="entry name" value="TPR_rpt"/>
</dbReference>
<dbReference type="Pfam" id="PF00244">
    <property type="entry name" value="14-3-3"/>
    <property type="match status" value="1"/>
</dbReference>
<sequence length="813" mass="90696">MLCACSGEQFKFDEPPQSPESLATRDFSASGLSSRTTGDWESKLDDIQVDEAESTLKEALSLNYEEARALLGRLEYQRGNFDAALQVFQGIDIKGLTPKMIKAIVERIQYRKPRSKGEIVPPSVMSMHSVSLLVEAMLLKAKSLEKLGQYRDAAKECRIILDIVESALPNGTPESISEDCKLEEMFHKALELLPALWTKAGLLDEAIASYRRALIRPWNLDPQKLAGVQKELACILLYSAVEARLPPQLQPWGPASPQSNTEEAILLLLVLMSKVACGEIKWDEEIMDHLTYALSMVGQFELLAEHVEQALPGVYNRAERWHLLALCYSAAGQNEAALNLLKKVLGCSESKNKPHIPSFLLGAKLCSQDPTHAHEGINFARKVLDLADYENQHFIGQAHKFLGVCYGNAARISLSDSERVLLHKEALNSLNNAALNRKEDPEVMYSLGIENTLQRNLGAAFDNAIVCTEMMAGNSVKGWKLLALVVSAEQRFRDAQTAVEFALDEAGRMDQFELLRLKAVLQIAQEQPKQAIETYRILLSLIQAQRDSQAKNPEQAHIFKSEVLAERNLELAAWQDLAAIYTKIGSWTDAKICVDKAKLMEFHSPRSWHATGMLFEAQSLHKEALVSFSVSLSVEPDYVPSIVATAEVLMKLGTQSFPTARSFLMHALRLDPTNHEAWLNLGLISKLEGSLKQAAEFFQAAHELKLSAPIQSFLLGLALNFSVFYYEILNSPERACHLAKHAFDDAIVDLHNLNEESYKDSTFIIQLLKDSLTLWTSDLIEEGGDIRYCEQSIAGEPKAVEANKRLSFDWIAF</sequence>
<dbReference type="PANTHER" id="PTHR44102:SF4">
    <property type="entry name" value="PROTEIN NPGR1"/>
    <property type="match status" value="1"/>
</dbReference>
<evidence type="ECO:0000256" key="2">
    <source>
        <dbReference type="SAM" id="MobiDB-lite"/>
    </source>
</evidence>
<dbReference type="Pfam" id="PF13432">
    <property type="entry name" value="TPR_16"/>
    <property type="match status" value="1"/>
</dbReference>
<dbReference type="InterPro" id="IPR000308">
    <property type="entry name" value="14-3-3"/>
</dbReference>
<dbReference type="InterPro" id="IPR036815">
    <property type="entry name" value="14-3-3_dom_sf"/>
</dbReference>
<feature type="region of interest" description="Disordered" evidence="2">
    <location>
        <begin position="13"/>
        <end position="38"/>
    </location>
</feature>
<comment type="similarity">
    <text evidence="1">Belongs to the 14-3-3 family.</text>
</comment>
<evidence type="ECO:0000313" key="4">
    <source>
        <dbReference type="EMBL" id="CAK7347423.1"/>
    </source>
</evidence>
<dbReference type="Gene3D" id="1.25.40.10">
    <property type="entry name" value="Tetratricopeptide repeat domain"/>
    <property type="match status" value="3"/>
</dbReference>
<protein>
    <recommendedName>
        <fullName evidence="3">14-3-3 domain-containing protein</fullName>
    </recommendedName>
</protein>
<dbReference type="InterPro" id="IPR011990">
    <property type="entry name" value="TPR-like_helical_dom_sf"/>
</dbReference>
<dbReference type="Proteomes" id="UP001314170">
    <property type="component" value="Unassembled WGS sequence"/>
</dbReference>
<dbReference type="PRINTS" id="PR00305">
    <property type="entry name" value="1433ZETA"/>
</dbReference>
<reference evidence="4 5" key="1">
    <citation type="submission" date="2024-01" db="EMBL/GenBank/DDBJ databases">
        <authorList>
            <person name="Waweru B."/>
        </authorList>
    </citation>
    <scope>NUCLEOTIDE SEQUENCE [LARGE SCALE GENOMIC DNA]</scope>
</reference>
<dbReference type="EMBL" id="CAWUPB010001173">
    <property type="protein sequence ID" value="CAK7347423.1"/>
    <property type="molecule type" value="Genomic_DNA"/>
</dbReference>
<organism evidence="4 5">
    <name type="scientific">Dovyalis caffra</name>
    <dbReference type="NCBI Taxonomy" id="77055"/>
    <lineage>
        <taxon>Eukaryota</taxon>
        <taxon>Viridiplantae</taxon>
        <taxon>Streptophyta</taxon>
        <taxon>Embryophyta</taxon>
        <taxon>Tracheophyta</taxon>
        <taxon>Spermatophyta</taxon>
        <taxon>Magnoliopsida</taxon>
        <taxon>eudicotyledons</taxon>
        <taxon>Gunneridae</taxon>
        <taxon>Pentapetalae</taxon>
        <taxon>rosids</taxon>
        <taxon>fabids</taxon>
        <taxon>Malpighiales</taxon>
        <taxon>Salicaceae</taxon>
        <taxon>Flacourtieae</taxon>
        <taxon>Dovyalis</taxon>
    </lineage>
</organism>